<dbReference type="SUPFAM" id="SSF81383">
    <property type="entry name" value="F-box domain"/>
    <property type="match status" value="1"/>
</dbReference>
<reference evidence="3" key="1">
    <citation type="submission" date="2020-10" db="EMBL/GenBank/DDBJ databases">
        <authorList>
            <person name="Han B."/>
            <person name="Lu T."/>
            <person name="Zhao Q."/>
            <person name="Huang X."/>
            <person name="Zhao Y."/>
        </authorList>
    </citation>
    <scope>NUCLEOTIDE SEQUENCE</scope>
</reference>
<dbReference type="EMBL" id="CAJGYO010000005">
    <property type="protein sequence ID" value="CAD6230748.1"/>
    <property type="molecule type" value="Genomic_DNA"/>
</dbReference>
<evidence type="ECO:0000256" key="1">
    <source>
        <dbReference type="SAM" id="MobiDB-lite"/>
    </source>
</evidence>
<feature type="compositionally biased region" description="Basic and acidic residues" evidence="1">
    <location>
        <begin position="34"/>
        <end position="43"/>
    </location>
</feature>
<comment type="caution">
    <text evidence="3">The sequence shown here is derived from an EMBL/GenBank/DDBJ whole genome shotgun (WGS) entry which is preliminary data.</text>
</comment>
<sequence>MEGRVGSGCFRRDQIGGPKLPCMSRGHRPRCRQRLNESTHAGEPDIMQSPSKIGATSASTTAPAVYGPQGWADLPEGLLHSIVPLLSSFIELLSFAGTCRSWRAAFTSYPSKSTFCTLLPPLVVRPHISVHAHGNELRTCQVLDPANMKSTLSCQIPEETFEKLHFAGSSYGQLICGHGRNCFIVDVFTGAKVLPPQLPFGDNTFFYSGMLTTPLATLNSHLLVCVHLEQGGQCLLDRLIGSDSWSKLQLNLNYAVVQIVEFNGQFIAMDTHPRLYTLSLAPSLPCLVVCSGMLLIVNYNYYLSTSSGAPVNYKAYRLDMSTEPATWVEVVKLENDALFFGDAIWDDSTNPYLEYRRAMYIKLEPFWVYPSMFYLDGQ</sequence>
<dbReference type="PANTHER" id="PTHR33800:SF16">
    <property type="entry name" value="F-BOX DOMAIN-CONTAINING PROTEIN"/>
    <property type="match status" value="1"/>
</dbReference>
<feature type="region of interest" description="Disordered" evidence="1">
    <location>
        <begin position="21"/>
        <end position="54"/>
    </location>
</feature>
<gene>
    <name evidence="3" type="ORF">NCGR_LOCUS20966</name>
</gene>
<dbReference type="Proteomes" id="UP000604825">
    <property type="component" value="Unassembled WGS sequence"/>
</dbReference>
<dbReference type="Pfam" id="PF03478">
    <property type="entry name" value="Beta-prop_KIB1-4"/>
    <property type="match status" value="1"/>
</dbReference>
<dbReference type="PANTHER" id="PTHR33800">
    <property type="entry name" value="OS06G0113600 PROTEIN"/>
    <property type="match status" value="1"/>
</dbReference>
<evidence type="ECO:0000313" key="3">
    <source>
        <dbReference type="EMBL" id="CAD6230748.1"/>
    </source>
</evidence>
<organism evidence="3 4">
    <name type="scientific">Miscanthus lutarioriparius</name>
    <dbReference type="NCBI Taxonomy" id="422564"/>
    <lineage>
        <taxon>Eukaryota</taxon>
        <taxon>Viridiplantae</taxon>
        <taxon>Streptophyta</taxon>
        <taxon>Embryophyta</taxon>
        <taxon>Tracheophyta</taxon>
        <taxon>Spermatophyta</taxon>
        <taxon>Magnoliopsida</taxon>
        <taxon>Liliopsida</taxon>
        <taxon>Poales</taxon>
        <taxon>Poaceae</taxon>
        <taxon>PACMAD clade</taxon>
        <taxon>Panicoideae</taxon>
        <taxon>Andropogonodae</taxon>
        <taxon>Andropogoneae</taxon>
        <taxon>Saccharinae</taxon>
        <taxon>Miscanthus</taxon>
    </lineage>
</organism>
<dbReference type="InterPro" id="IPR036047">
    <property type="entry name" value="F-box-like_dom_sf"/>
</dbReference>
<feature type="domain" description="KIB1-4 beta-propeller" evidence="2">
    <location>
        <begin position="149"/>
        <end position="342"/>
    </location>
</feature>
<dbReference type="InterPro" id="IPR005174">
    <property type="entry name" value="KIB1-4_b-propeller"/>
</dbReference>
<dbReference type="OrthoDB" id="616378at2759"/>
<evidence type="ECO:0000259" key="2">
    <source>
        <dbReference type="Pfam" id="PF03478"/>
    </source>
</evidence>
<accession>A0A811P174</accession>
<name>A0A811P174_9POAL</name>
<proteinExistence type="predicted"/>
<keyword evidence="4" id="KW-1185">Reference proteome</keyword>
<evidence type="ECO:0000313" key="4">
    <source>
        <dbReference type="Proteomes" id="UP000604825"/>
    </source>
</evidence>
<dbReference type="AlphaFoldDB" id="A0A811P174"/>
<protein>
    <recommendedName>
        <fullName evidence="2">KIB1-4 beta-propeller domain-containing protein</fullName>
    </recommendedName>
</protein>